<dbReference type="SUPFAM" id="SSF51445">
    <property type="entry name" value="(Trans)glycosidases"/>
    <property type="match status" value="1"/>
</dbReference>
<evidence type="ECO:0000259" key="9">
    <source>
        <dbReference type="Pfam" id="PF16875"/>
    </source>
</evidence>
<feature type="binding site" evidence="7">
    <location>
        <position position="486"/>
    </location>
    <ligand>
        <name>substrate</name>
    </ligand>
</feature>
<evidence type="ECO:0000256" key="1">
    <source>
        <dbReference type="ARBA" id="ARBA00001255"/>
    </source>
</evidence>
<keyword evidence="4 5" id="KW-0326">Glycosidase</keyword>
<dbReference type="InterPro" id="IPR031705">
    <property type="entry name" value="Glyco_hydro_36_C"/>
</dbReference>
<evidence type="ECO:0000256" key="6">
    <source>
        <dbReference type="PIRSR" id="PIRSR005536-1"/>
    </source>
</evidence>
<feature type="active site" description="Nucleophile" evidence="6">
    <location>
        <position position="444"/>
    </location>
</feature>
<feature type="domain" description="Glycosyl hydrolase family 36 N-terminal" evidence="9">
    <location>
        <begin position="23"/>
        <end position="247"/>
    </location>
</feature>
<dbReference type="Pfam" id="PF16875">
    <property type="entry name" value="Glyco_hydro_36N"/>
    <property type="match status" value="1"/>
</dbReference>
<dbReference type="Pfam" id="PF16874">
    <property type="entry name" value="Glyco_hydro_36C"/>
    <property type="match status" value="1"/>
</dbReference>
<dbReference type="InterPro" id="IPR050985">
    <property type="entry name" value="Alpha-glycosidase_related"/>
</dbReference>
<evidence type="ECO:0000256" key="2">
    <source>
        <dbReference type="ARBA" id="ARBA00012755"/>
    </source>
</evidence>
<dbReference type="Gene3D" id="2.70.98.60">
    <property type="entry name" value="alpha-galactosidase from lactobacil brevis"/>
    <property type="match status" value="1"/>
</dbReference>
<dbReference type="InterPro" id="IPR000111">
    <property type="entry name" value="Glyco_hydro_27/36_CS"/>
</dbReference>
<dbReference type="PRINTS" id="PR00743">
    <property type="entry name" value="GLHYDRLASE36"/>
</dbReference>
<gene>
    <name evidence="10" type="ORF">CLV85_0015</name>
</gene>
<sequence>MTAQNLHHLSAAGVSLVVDTSSGTPHIIHWGEDWGKGMLADLEVLSAETAMAPNGDVSSPSGIWRENARGFYGRPAVRAHRAGADWTHKFELTTVSASDTALHFESEDAAAGIRVTCTFTVAHSGVILVDSTITNSGAEGLQVEEFATWLPLPDTATESIDFSGRWVNERQLFRRDIQPGLWSRDILEGRTSHDSTIMQFAMTDAATFQNGSVWGVGLLWSGNTRHMIERTATGRTEIGAAELLLPGEMILDAGASYRAPTVAAAFASDGFDGVSHRLHEWLRARPGHLGANSPRPLTLNVWEAVYFDHSFDKLSALVDAAAEVGVERFVLDDGWFAGRRDDNAGLGDWVIDTAVWPEGLTPLIDRVQAAGMQFGLWFEGEMVNANSELYRTHPEWIFGADGRIPAEVRNQQVLDLTHPGAYAHVLGQVDAVLSANAVSYIKWDHNRPLVEPSHLGHAAVHEQTLAIYRLFDEIKQRHPHVEIESCASGGARIDLGMAQHADRFWASDCNDALERERIQRNTMFAIPPEMLGTHIGPTRSHTTGRVHTLQFRAAIALFGHAGIEWDITECTPEERAQLASWAQYYKDHRALLHSGRVVRQGDDDAPVHIMGVVAPSQDAAIYSYVQLRDIGSSIPARIRLSGLDPDARYRVTLVEPAGAAPPSARSIPQWCAGAEVTGRALADKGLLAPILFPESAVTIEAKRV</sequence>
<dbReference type="Proteomes" id="UP000231742">
    <property type="component" value="Unassembled WGS sequence"/>
</dbReference>
<dbReference type="AlphaFoldDB" id="A0A2M9D5F5"/>
<organism evidence="10 11">
    <name type="scientific">Salinibacterium amurskyense</name>
    <dbReference type="NCBI Taxonomy" id="205941"/>
    <lineage>
        <taxon>Bacteria</taxon>
        <taxon>Bacillati</taxon>
        <taxon>Actinomycetota</taxon>
        <taxon>Actinomycetes</taxon>
        <taxon>Micrococcales</taxon>
        <taxon>Microbacteriaceae</taxon>
        <taxon>Salinibacterium</taxon>
    </lineage>
</organism>
<evidence type="ECO:0000313" key="11">
    <source>
        <dbReference type="Proteomes" id="UP000231742"/>
    </source>
</evidence>
<feature type="binding site" evidence="7">
    <location>
        <begin position="442"/>
        <end position="446"/>
    </location>
    <ligand>
        <name>substrate</name>
    </ligand>
</feature>
<feature type="binding site" evidence="7">
    <location>
        <position position="508"/>
    </location>
    <ligand>
        <name>substrate</name>
    </ligand>
</feature>
<dbReference type="PIRSF" id="PIRSF005536">
    <property type="entry name" value="Agal"/>
    <property type="match status" value="1"/>
</dbReference>
<proteinExistence type="inferred from homology"/>
<dbReference type="InterPro" id="IPR013780">
    <property type="entry name" value="Glyco_hydro_b"/>
</dbReference>
<comment type="caution">
    <text evidence="10">The sequence shown here is derived from an EMBL/GenBank/DDBJ whole genome shotgun (WGS) entry which is preliminary data.</text>
</comment>
<evidence type="ECO:0000259" key="8">
    <source>
        <dbReference type="Pfam" id="PF16874"/>
    </source>
</evidence>
<keyword evidence="3 5" id="KW-0378">Hydrolase</keyword>
<evidence type="ECO:0000256" key="3">
    <source>
        <dbReference type="ARBA" id="ARBA00022801"/>
    </source>
</evidence>
<dbReference type="InterPro" id="IPR013785">
    <property type="entry name" value="Aldolase_TIM"/>
</dbReference>
<dbReference type="Gene3D" id="3.20.20.70">
    <property type="entry name" value="Aldolase class I"/>
    <property type="match status" value="1"/>
</dbReference>
<feature type="binding site" evidence="7">
    <location>
        <position position="166"/>
    </location>
    <ligand>
        <name>substrate</name>
    </ligand>
</feature>
<protein>
    <recommendedName>
        <fullName evidence="2 5">Alpha-galactosidase</fullName>
        <ecNumber evidence="2 5">3.2.1.22</ecNumber>
    </recommendedName>
</protein>
<dbReference type="GO" id="GO:0004557">
    <property type="term" value="F:alpha-galactosidase activity"/>
    <property type="evidence" value="ECO:0007669"/>
    <property type="project" value="UniProtKB-UniRule"/>
</dbReference>
<dbReference type="InterPro" id="IPR002252">
    <property type="entry name" value="Glyco_hydro_36"/>
</dbReference>
<dbReference type="PROSITE" id="PS00512">
    <property type="entry name" value="ALPHA_GALACTOSIDASE"/>
    <property type="match status" value="1"/>
</dbReference>
<comment type="catalytic activity">
    <reaction evidence="1 5">
        <text>Hydrolysis of terminal, non-reducing alpha-D-galactose residues in alpha-D-galactosides, including galactose oligosaccharides, galactomannans and galactolipids.</text>
        <dbReference type="EC" id="3.2.1.22"/>
    </reaction>
</comment>
<dbReference type="EC" id="3.2.1.22" evidence="2 5"/>
<dbReference type="OrthoDB" id="9758822at2"/>
<evidence type="ECO:0000313" key="10">
    <source>
        <dbReference type="EMBL" id="PJJ80850.1"/>
    </source>
</evidence>
<dbReference type="FunFam" id="3.20.20.70:FF:000118">
    <property type="entry name" value="Alpha-galactosidase"/>
    <property type="match status" value="1"/>
</dbReference>
<comment type="similarity">
    <text evidence="5">Belongs to the glycosyl hydrolase.</text>
</comment>
<dbReference type="Pfam" id="PF02065">
    <property type="entry name" value="Melibiase"/>
    <property type="match status" value="1"/>
</dbReference>
<feature type="binding site" evidence="7">
    <location>
        <begin position="332"/>
        <end position="333"/>
    </location>
    <ligand>
        <name>substrate</name>
    </ligand>
</feature>
<evidence type="ECO:0000256" key="7">
    <source>
        <dbReference type="PIRSR" id="PIRSR005536-2"/>
    </source>
</evidence>
<dbReference type="EMBL" id="PGFH01000001">
    <property type="protein sequence ID" value="PJJ80850.1"/>
    <property type="molecule type" value="Genomic_DNA"/>
</dbReference>
<evidence type="ECO:0000256" key="4">
    <source>
        <dbReference type="ARBA" id="ARBA00023295"/>
    </source>
</evidence>
<feature type="active site" description="Proton donor" evidence="6">
    <location>
        <position position="508"/>
    </location>
</feature>
<dbReference type="RefSeq" id="WP_100387594.1">
    <property type="nucleotide sequence ID" value="NZ_BMZU01000001.1"/>
</dbReference>
<dbReference type="InterPro" id="IPR031704">
    <property type="entry name" value="Glyco_hydro_36_N"/>
</dbReference>
<name>A0A2M9D5F5_9MICO</name>
<feature type="domain" description="Glycosyl hydrolase family 36 C-terminal" evidence="8">
    <location>
        <begin position="612"/>
        <end position="687"/>
    </location>
</feature>
<feature type="binding site" evidence="7">
    <location>
        <position position="409"/>
    </location>
    <ligand>
        <name>substrate</name>
    </ligand>
</feature>
<dbReference type="InterPro" id="IPR038417">
    <property type="entry name" value="Alpga-gal_N_sf"/>
</dbReference>
<dbReference type="PANTHER" id="PTHR43053">
    <property type="entry name" value="GLYCOSIDASE FAMILY 31"/>
    <property type="match status" value="1"/>
</dbReference>
<evidence type="ECO:0000256" key="5">
    <source>
        <dbReference type="PIRNR" id="PIRNR005536"/>
    </source>
</evidence>
<dbReference type="CDD" id="cd14791">
    <property type="entry name" value="GH36"/>
    <property type="match status" value="1"/>
</dbReference>
<reference evidence="10 11" key="1">
    <citation type="submission" date="2017-11" db="EMBL/GenBank/DDBJ databases">
        <title>Genomic Encyclopedia of Archaeal and Bacterial Type Strains, Phase II (KMG-II): From Individual Species to Whole Genera.</title>
        <authorList>
            <person name="Goeker M."/>
        </authorList>
    </citation>
    <scope>NUCLEOTIDE SEQUENCE [LARGE SCALE GENOMIC DNA]</scope>
    <source>
        <strain evidence="10 11">DSM 16400</strain>
    </source>
</reference>
<dbReference type="PANTHER" id="PTHR43053:SF3">
    <property type="entry name" value="ALPHA-GALACTOSIDASE C-RELATED"/>
    <property type="match status" value="1"/>
</dbReference>
<keyword evidence="11" id="KW-1185">Reference proteome</keyword>
<dbReference type="InterPro" id="IPR017853">
    <property type="entry name" value="GH"/>
</dbReference>
<accession>A0A2M9D5F5</accession>
<dbReference type="GO" id="GO:0016052">
    <property type="term" value="P:carbohydrate catabolic process"/>
    <property type="evidence" value="ECO:0007669"/>
    <property type="project" value="InterPro"/>
</dbReference>
<dbReference type="Gene3D" id="2.60.40.1180">
    <property type="entry name" value="Golgi alpha-mannosidase II"/>
    <property type="match status" value="1"/>
</dbReference>